<name>A0A182M5K3_9DIPT</name>
<evidence type="ECO:0000256" key="4">
    <source>
        <dbReference type="ARBA" id="ARBA00023136"/>
    </source>
</evidence>
<reference evidence="7" key="1">
    <citation type="submission" date="2013-09" db="EMBL/GenBank/DDBJ databases">
        <title>The Genome Sequence of Anopheles culicifacies species A.</title>
        <authorList>
            <consortium name="The Broad Institute Genomics Platform"/>
            <person name="Neafsey D.E."/>
            <person name="Besansky N."/>
            <person name="Howell P."/>
            <person name="Walton C."/>
            <person name="Young S.K."/>
            <person name="Zeng Q."/>
            <person name="Gargeya S."/>
            <person name="Fitzgerald M."/>
            <person name="Haas B."/>
            <person name="Abouelleil A."/>
            <person name="Allen A.W."/>
            <person name="Alvarado L."/>
            <person name="Arachchi H.M."/>
            <person name="Berlin A.M."/>
            <person name="Chapman S.B."/>
            <person name="Gainer-Dewar J."/>
            <person name="Goldberg J."/>
            <person name="Griggs A."/>
            <person name="Gujja S."/>
            <person name="Hansen M."/>
            <person name="Howarth C."/>
            <person name="Imamovic A."/>
            <person name="Ireland A."/>
            <person name="Larimer J."/>
            <person name="McCowan C."/>
            <person name="Murphy C."/>
            <person name="Pearson M."/>
            <person name="Poon T.W."/>
            <person name="Priest M."/>
            <person name="Roberts A."/>
            <person name="Saif S."/>
            <person name="Shea T."/>
            <person name="Sisk P."/>
            <person name="Sykes S."/>
            <person name="Wortman J."/>
            <person name="Nusbaum C."/>
            <person name="Birren B."/>
        </authorList>
    </citation>
    <scope>NUCLEOTIDE SEQUENCE [LARGE SCALE GENOMIC DNA]</scope>
    <source>
        <strain evidence="7">A-37</strain>
    </source>
</reference>
<dbReference type="AlphaFoldDB" id="A0A182M5K3"/>
<feature type="transmembrane region" description="Helical" evidence="5">
    <location>
        <begin position="24"/>
        <end position="49"/>
    </location>
</feature>
<organism evidence="6 7">
    <name type="scientific">Anopheles culicifacies</name>
    <dbReference type="NCBI Taxonomy" id="139723"/>
    <lineage>
        <taxon>Eukaryota</taxon>
        <taxon>Metazoa</taxon>
        <taxon>Ecdysozoa</taxon>
        <taxon>Arthropoda</taxon>
        <taxon>Hexapoda</taxon>
        <taxon>Insecta</taxon>
        <taxon>Pterygota</taxon>
        <taxon>Neoptera</taxon>
        <taxon>Endopterygota</taxon>
        <taxon>Diptera</taxon>
        <taxon>Nematocera</taxon>
        <taxon>Culicoidea</taxon>
        <taxon>Culicidae</taxon>
        <taxon>Anophelinae</taxon>
        <taxon>Anopheles</taxon>
        <taxon>culicifacies species complex</taxon>
    </lineage>
</organism>
<keyword evidence="4 5" id="KW-0472">Membrane</keyword>
<evidence type="ECO:0000256" key="2">
    <source>
        <dbReference type="ARBA" id="ARBA00022692"/>
    </source>
</evidence>
<keyword evidence="2 5" id="KW-0812">Transmembrane</keyword>
<dbReference type="InterPro" id="IPR008952">
    <property type="entry name" value="Tetraspanin_EC2_sf"/>
</dbReference>
<evidence type="ECO:0000256" key="5">
    <source>
        <dbReference type="SAM" id="Phobius"/>
    </source>
</evidence>
<dbReference type="Pfam" id="PF00335">
    <property type="entry name" value="Tetraspanin"/>
    <property type="match status" value="1"/>
</dbReference>
<dbReference type="EMBL" id="AXCM01017177">
    <property type="status" value="NOT_ANNOTATED_CDS"/>
    <property type="molecule type" value="Genomic_DNA"/>
</dbReference>
<keyword evidence="7" id="KW-1185">Reference proteome</keyword>
<dbReference type="PANTHER" id="PTHR19282:SF554">
    <property type="entry name" value="ANTIGEN, PUTATIVE-RELATED"/>
    <property type="match status" value="1"/>
</dbReference>
<evidence type="ECO:0000256" key="3">
    <source>
        <dbReference type="ARBA" id="ARBA00022989"/>
    </source>
</evidence>
<dbReference type="InterPro" id="IPR018499">
    <property type="entry name" value="Tetraspanin/Peripherin"/>
</dbReference>
<dbReference type="EnsemblMetazoa" id="ACUA010010-RA">
    <property type="protein sequence ID" value="ACUA010010-PA"/>
    <property type="gene ID" value="ACUA010010"/>
</dbReference>
<comment type="subcellular location">
    <subcellularLocation>
        <location evidence="1">Membrane</location>
        <topology evidence="1">Multi-pass membrane protein</topology>
    </subcellularLocation>
</comment>
<evidence type="ECO:0008006" key="8">
    <source>
        <dbReference type="Google" id="ProtNLM"/>
    </source>
</evidence>
<keyword evidence="3 5" id="KW-1133">Transmembrane helix</keyword>
<dbReference type="PANTHER" id="PTHR19282">
    <property type="entry name" value="TETRASPANIN"/>
    <property type="match status" value="1"/>
</dbReference>
<accession>A0A182M5K3</accession>
<feature type="transmembrane region" description="Helical" evidence="5">
    <location>
        <begin position="99"/>
        <end position="120"/>
    </location>
</feature>
<sequence length="219" mass="24577">MSPMTPAGLQSNSPDVKAMRYYRLWIYTCNAVLLMAVIVFCGVAGKILLSDYKRLLVNGLSLTQPSFIYAYLALLVQSGFLQLIGCLGALRLSEKLLNAYWLLLLVLLIGDAMLGIFWMFKFDKVMHDLQPMLRYRLAHEYGNSPELTELWDRLQNEGRCCGVTGPQVSMVRLEVTPSIIKGAERGVGCGFGARLGSYYFRCRVVGGFRMPGDDYVKHV</sequence>
<proteinExistence type="predicted"/>
<feature type="transmembrane region" description="Helical" evidence="5">
    <location>
        <begin position="69"/>
        <end position="93"/>
    </location>
</feature>
<protein>
    <recommendedName>
        <fullName evidence="8">Tetraspanin</fullName>
    </recommendedName>
</protein>
<dbReference type="GO" id="GO:0005886">
    <property type="term" value="C:plasma membrane"/>
    <property type="evidence" value="ECO:0007669"/>
    <property type="project" value="TreeGrafter"/>
</dbReference>
<evidence type="ECO:0000256" key="1">
    <source>
        <dbReference type="ARBA" id="ARBA00004141"/>
    </source>
</evidence>
<dbReference type="SUPFAM" id="SSF48652">
    <property type="entry name" value="Tetraspanin"/>
    <property type="match status" value="1"/>
</dbReference>
<dbReference type="Gene3D" id="1.10.1450.10">
    <property type="entry name" value="Tetraspanin"/>
    <property type="match status" value="1"/>
</dbReference>
<dbReference type="VEuPathDB" id="VectorBase:ACUA010010"/>
<dbReference type="STRING" id="139723.A0A182M5K3"/>
<evidence type="ECO:0000313" key="6">
    <source>
        <dbReference type="EnsemblMetazoa" id="ACUA010010-PA"/>
    </source>
</evidence>
<reference evidence="6" key="2">
    <citation type="submission" date="2020-05" db="UniProtKB">
        <authorList>
            <consortium name="EnsemblMetazoa"/>
        </authorList>
    </citation>
    <scope>IDENTIFICATION</scope>
    <source>
        <strain evidence="6">A-37</strain>
    </source>
</reference>
<evidence type="ECO:0000313" key="7">
    <source>
        <dbReference type="Proteomes" id="UP000075883"/>
    </source>
</evidence>
<dbReference type="Proteomes" id="UP000075883">
    <property type="component" value="Unassembled WGS sequence"/>
</dbReference>